<name>A0AAN9YGQ1_9PEZI</name>
<sequence length="792" mass="86173">MRAWVHGLLGACLLQAVGAYWMENIIHQGKASFNPDTTYQVFRNVKEFGAKGDGVTDDTAAINAAISSGNRCGFNGTCVATTTTPATVYFPAGTYLVSSSILDFYYTQLIGDPTSMPTIKGSADFKAVGGTSIIIDADKYESDGELAYGATNVFFRQIRNLVVDTTDVSGTVYAIHWPSSQATTMQNVVFQLSDAPNNQHTGIFMEEGSGGFLGDLTFYGGQYGAQFGNQQYTVRNLTFVDCQTAILQLWDWFWVYKDITIVNCDVGINMTATAMGSAVILDSFFYNTSLGLVSNRSVSDPGTTPAQGTLVLENVGFSNVDSIFQGGNGTVIEAQEDNGTFITGKILGNVYTPNGPNFAFDGPDKWFPSPEALKENSKYYGRSKPQYEDTIVNLFLSPRTFGTKGDGVSDDTAALTLFFLIISEYFSQGIVGFVDAGYYKVTNTIYIPPNVRIVGEALSSVIMGSGPAFEDRNNPRPVVQVGKPGQTGYIEWSDMMISTQGSTSGAVMIEYNLAGCSGCQEPSGMWDVHIRVGGFAGSQLQLAECPTTPDQTNVINSNCIAAYMGMHITAAANDLYMENQWFWVADHDIEDFNNTQVSVYGGRGLLIESEAGRIWNVASGVEHWALYQYQLINTQNIWMGQIQTETPYYQPNPPAPYPFEKVDDTLHDPDFSSDCAGLDHSSISGANITAPCEMAWGLRVINSSSVVIYGAGHYSFFNNYNTTCSDGPYGSTMKCQSRIVWLEDTTGASENVVIYDLNTIGAISMVTHNGTDVALWDDNWSVFGESLPLFIP</sequence>
<proteinExistence type="predicted"/>
<dbReference type="Gene3D" id="2.160.20.10">
    <property type="entry name" value="Single-stranded right-handed beta-helix, Pectin lyase-like"/>
    <property type="match status" value="2"/>
</dbReference>
<dbReference type="InterPro" id="IPR012334">
    <property type="entry name" value="Pectin_lyas_fold"/>
</dbReference>
<protein>
    <recommendedName>
        <fullName evidence="2">Rhamnogalacturonase A/B/Epimerase-like pectate lyase domain-containing protein</fullName>
    </recommendedName>
</protein>
<organism evidence="3 4">
    <name type="scientific">Cytospora paraplurivora</name>
    <dbReference type="NCBI Taxonomy" id="2898453"/>
    <lineage>
        <taxon>Eukaryota</taxon>
        <taxon>Fungi</taxon>
        <taxon>Dikarya</taxon>
        <taxon>Ascomycota</taxon>
        <taxon>Pezizomycotina</taxon>
        <taxon>Sordariomycetes</taxon>
        <taxon>Sordariomycetidae</taxon>
        <taxon>Diaporthales</taxon>
        <taxon>Cytosporaceae</taxon>
        <taxon>Cytospora</taxon>
    </lineage>
</organism>
<gene>
    <name evidence="3" type="ORF">SLS53_005268</name>
</gene>
<comment type="caution">
    <text evidence="3">The sequence shown here is derived from an EMBL/GenBank/DDBJ whole genome shotgun (WGS) entry which is preliminary data.</text>
</comment>
<dbReference type="SUPFAM" id="SSF51126">
    <property type="entry name" value="Pectin lyase-like"/>
    <property type="match status" value="2"/>
</dbReference>
<feature type="domain" description="Rhamnogalacturonase A/B/Epimerase-like pectate lyase" evidence="2">
    <location>
        <begin position="42"/>
        <end position="269"/>
    </location>
</feature>
<keyword evidence="4" id="KW-1185">Reference proteome</keyword>
<dbReference type="EMBL" id="JAJSPL020000019">
    <property type="protein sequence ID" value="KAK7740800.1"/>
    <property type="molecule type" value="Genomic_DNA"/>
</dbReference>
<dbReference type="Pfam" id="PF12708">
    <property type="entry name" value="Pect-lyase_RHGA_epim"/>
    <property type="match status" value="1"/>
</dbReference>
<dbReference type="InterPro" id="IPR039279">
    <property type="entry name" value="QRT3-like"/>
</dbReference>
<dbReference type="InterPro" id="IPR011050">
    <property type="entry name" value="Pectin_lyase_fold/virulence"/>
</dbReference>
<keyword evidence="1" id="KW-0732">Signal</keyword>
<evidence type="ECO:0000259" key="2">
    <source>
        <dbReference type="Pfam" id="PF12708"/>
    </source>
</evidence>
<feature type="chain" id="PRO_5042981767" description="Rhamnogalacturonase A/B/Epimerase-like pectate lyase domain-containing protein" evidence="1">
    <location>
        <begin position="20"/>
        <end position="792"/>
    </location>
</feature>
<evidence type="ECO:0000313" key="4">
    <source>
        <dbReference type="Proteomes" id="UP001320245"/>
    </source>
</evidence>
<dbReference type="PANTHER" id="PTHR33928">
    <property type="entry name" value="POLYGALACTURONASE QRT3"/>
    <property type="match status" value="1"/>
</dbReference>
<dbReference type="CDD" id="cd23668">
    <property type="entry name" value="GH55_beta13glucanase-like"/>
    <property type="match status" value="1"/>
</dbReference>
<dbReference type="GO" id="GO:0004650">
    <property type="term" value="F:polygalacturonase activity"/>
    <property type="evidence" value="ECO:0007669"/>
    <property type="project" value="InterPro"/>
</dbReference>
<dbReference type="AlphaFoldDB" id="A0AAN9YGQ1"/>
<accession>A0AAN9YGQ1</accession>
<dbReference type="PANTHER" id="PTHR33928:SF2">
    <property type="entry name" value="PECTATE LYASE SUPERFAMILY PROTEIN DOMAIN-CONTAINING PROTEIN-RELATED"/>
    <property type="match status" value="1"/>
</dbReference>
<evidence type="ECO:0000313" key="3">
    <source>
        <dbReference type="EMBL" id="KAK7740800.1"/>
    </source>
</evidence>
<dbReference type="InterPro" id="IPR024535">
    <property type="entry name" value="RHGA/B-epi-like_pectate_lyase"/>
</dbReference>
<evidence type="ECO:0000256" key="1">
    <source>
        <dbReference type="SAM" id="SignalP"/>
    </source>
</evidence>
<feature type="signal peptide" evidence="1">
    <location>
        <begin position="1"/>
        <end position="19"/>
    </location>
</feature>
<reference evidence="3 4" key="1">
    <citation type="journal article" date="2023" name="PLoS ONE">
        <title>Cytospora paraplurivora sp. nov. isolated from orchards with fruit tree decline syndrome in Ontario, Canada.</title>
        <authorList>
            <person name="Ilyukhin E."/>
            <person name="Nguyen H.D.T."/>
            <person name="Castle A.J."/>
            <person name="Ellouze W."/>
        </authorList>
    </citation>
    <scope>NUCLEOTIDE SEQUENCE [LARGE SCALE GENOMIC DNA]</scope>
    <source>
        <strain evidence="3 4">FDS-564</strain>
    </source>
</reference>
<dbReference type="Proteomes" id="UP001320245">
    <property type="component" value="Unassembled WGS sequence"/>
</dbReference>